<evidence type="ECO:0000313" key="2">
    <source>
        <dbReference type="Proteomes" id="UP000002217"/>
    </source>
</evidence>
<protein>
    <submittedName>
        <fullName evidence="1">Putative signal peptide protein</fullName>
    </submittedName>
</protein>
<dbReference type="Pfam" id="PF20551">
    <property type="entry name" value="DUF6765"/>
    <property type="match status" value="1"/>
</dbReference>
<dbReference type="RefSeq" id="WP_015756454.1">
    <property type="nucleotide sequence ID" value="NC_013216.1"/>
</dbReference>
<gene>
    <name evidence="1" type="ordered locus">Dtox_0829</name>
</gene>
<evidence type="ECO:0000313" key="1">
    <source>
        <dbReference type="EMBL" id="ACV61736.1"/>
    </source>
</evidence>
<dbReference type="KEGG" id="dae:Dtox_0829"/>
<dbReference type="AlphaFoldDB" id="C8W272"/>
<dbReference type="InterPro" id="IPR046653">
    <property type="entry name" value="DUF6765"/>
</dbReference>
<organism evidence="1 2">
    <name type="scientific">Desulfofarcimen acetoxidans (strain ATCC 49208 / DSM 771 / KCTC 5769 / VKM B-1644 / 5575)</name>
    <name type="common">Desulfotomaculum acetoxidans</name>
    <dbReference type="NCBI Taxonomy" id="485916"/>
    <lineage>
        <taxon>Bacteria</taxon>
        <taxon>Bacillati</taxon>
        <taxon>Bacillota</taxon>
        <taxon>Clostridia</taxon>
        <taxon>Eubacteriales</taxon>
        <taxon>Peptococcaceae</taxon>
        <taxon>Desulfofarcimen</taxon>
    </lineage>
</organism>
<dbReference type="Proteomes" id="UP000002217">
    <property type="component" value="Chromosome"/>
</dbReference>
<keyword evidence="2" id="KW-1185">Reference proteome</keyword>
<name>C8W272_DESAS</name>
<sequence length="370" mass="43090">MQIDFHHGVTYLLARLAGFLQHESEIIAYSSQYVDDATNNALVKLPNQAMYHAVRSAHKSLDYKNFDELSDHHVWIPYHFLPGNCSLPVDHGSDLNFASRLVCRANSYIARDMVEECIRRHNEPNALHRLGITMHVYADTWAHQGFAGIKHHVNSVKYLEDTDEWAGGKVIKDVANYFQEIFDPIVSKFVDGVIPLGHAAVLSYPDKPYLKWHYEDYRGTIMHRNNPAEYLDAAKNMFIAMKRFKLGDPEADVTGLQEKTANQLASLFQEINDENQKLRHEQWLEYIRTGIFSFERDGETIIIEDKIAYDESGPDSWEYNFLNTDIWLSDPIEIYNEFLDSNWKKFHDALKDHHYFLTRRLFPRYGLCVV</sequence>
<accession>C8W272</accession>
<dbReference type="HOGENOM" id="CLU_062570_0_0_9"/>
<dbReference type="OrthoDB" id="569000at2"/>
<reference evidence="1 2" key="1">
    <citation type="journal article" date="2009" name="Stand. Genomic Sci.">
        <title>Complete genome sequence of Desulfotomaculum acetoxidans type strain (5575).</title>
        <authorList>
            <person name="Spring S."/>
            <person name="Lapidus A."/>
            <person name="Schroder M."/>
            <person name="Gleim D."/>
            <person name="Sims D."/>
            <person name="Meincke L."/>
            <person name="Glavina Del Rio T."/>
            <person name="Tice H."/>
            <person name="Copeland A."/>
            <person name="Cheng J.F."/>
            <person name="Lucas S."/>
            <person name="Chen F."/>
            <person name="Nolan M."/>
            <person name="Bruce D."/>
            <person name="Goodwin L."/>
            <person name="Pitluck S."/>
            <person name="Ivanova N."/>
            <person name="Mavromatis K."/>
            <person name="Mikhailova N."/>
            <person name="Pati A."/>
            <person name="Chen A."/>
            <person name="Palaniappan K."/>
            <person name="Land M."/>
            <person name="Hauser L."/>
            <person name="Chang Y.J."/>
            <person name="Jeffries C.D."/>
            <person name="Chain P."/>
            <person name="Saunders E."/>
            <person name="Brettin T."/>
            <person name="Detter J.C."/>
            <person name="Goker M."/>
            <person name="Bristow J."/>
            <person name="Eisen J.A."/>
            <person name="Markowitz V."/>
            <person name="Hugenholtz P."/>
            <person name="Kyrpides N.C."/>
            <person name="Klenk H.P."/>
            <person name="Han C."/>
        </authorList>
    </citation>
    <scope>NUCLEOTIDE SEQUENCE [LARGE SCALE GENOMIC DNA]</scope>
    <source>
        <strain evidence="2">ATCC 49208 / DSM 771 / VKM B-1644</strain>
    </source>
</reference>
<dbReference type="eggNOG" id="ENOG502Z8IF">
    <property type="taxonomic scope" value="Bacteria"/>
</dbReference>
<dbReference type="EMBL" id="CP001720">
    <property type="protein sequence ID" value="ACV61736.1"/>
    <property type="molecule type" value="Genomic_DNA"/>
</dbReference>
<proteinExistence type="predicted"/>